<reference evidence="3" key="1">
    <citation type="submission" date="2020-02" db="EMBL/GenBank/DDBJ databases">
        <authorList>
            <person name="Meier V. D."/>
        </authorList>
    </citation>
    <scope>NUCLEOTIDE SEQUENCE</scope>
    <source>
        <strain evidence="3">AVDCRST_MAG84</strain>
    </source>
</reference>
<accession>A0A6J4N0T9</accession>
<dbReference type="InterPro" id="IPR050267">
    <property type="entry name" value="Anti-sigma-factor_SerPK"/>
</dbReference>
<feature type="domain" description="Histidine kinase/HSP90-like ATPase" evidence="2">
    <location>
        <begin position="26"/>
        <end position="146"/>
    </location>
</feature>
<protein>
    <submittedName>
        <fullName evidence="3">Putative anti-sigma regulatory factor, serine/threonine protein kinase</fullName>
    </submittedName>
</protein>
<dbReference type="Pfam" id="PF13581">
    <property type="entry name" value="HATPase_c_2"/>
    <property type="match status" value="1"/>
</dbReference>
<gene>
    <name evidence="3" type="ORF">AVDCRST_MAG84-4577</name>
</gene>
<dbReference type="PANTHER" id="PTHR35526">
    <property type="entry name" value="ANTI-SIGMA-F FACTOR RSBW-RELATED"/>
    <property type="match status" value="1"/>
</dbReference>
<evidence type="ECO:0000256" key="1">
    <source>
        <dbReference type="ARBA" id="ARBA00022527"/>
    </source>
</evidence>
<dbReference type="Gene3D" id="3.30.565.10">
    <property type="entry name" value="Histidine kinase-like ATPase, C-terminal domain"/>
    <property type="match status" value="1"/>
</dbReference>
<keyword evidence="1 3" id="KW-0418">Kinase</keyword>
<keyword evidence="1 3" id="KW-0723">Serine/threonine-protein kinase</keyword>
<dbReference type="InterPro" id="IPR003594">
    <property type="entry name" value="HATPase_dom"/>
</dbReference>
<dbReference type="PANTHER" id="PTHR35526:SF3">
    <property type="entry name" value="ANTI-SIGMA-F FACTOR RSBW"/>
    <property type="match status" value="1"/>
</dbReference>
<dbReference type="GO" id="GO:0004674">
    <property type="term" value="F:protein serine/threonine kinase activity"/>
    <property type="evidence" value="ECO:0007669"/>
    <property type="project" value="UniProtKB-KW"/>
</dbReference>
<dbReference type="SUPFAM" id="SSF55874">
    <property type="entry name" value="ATPase domain of HSP90 chaperone/DNA topoisomerase II/histidine kinase"/>
    <property type="match status" value="1"/>
</dbReference>
<dbReference type="CDD" id="cd16936">
    <property type="entry name" value="HATPase_RsbW-like"/>
    <property type="match status" value="1"/>
</dbReference>
<name>A0A6J4N0T9_9CYAN</name>
<dbReference type="InterPro" id="IPR036890">
    <property type="entry name" value="HATPase_C_sf"/>
</dbReference>
<evidence type="ECO:0000313" key="3">
    <source>
        <dbReference type="EMBL" id="CAA9374258.1"/>
    </source>
</evidence>
<keyword evidence="1 3" id="KW-0808">Transferase</keyword>
<organism evidence="3">
    <name type="scientific">uncultured Microcoleus sp</name>
    <dbReference type="NCBI Taxonomy" id="259945"/>
    <lineage>
        <taxon>Bacteria</taxon>
        <taxon>Bacillati</taxon>
        <taxon>Cyanobacteriota</taxon>
        <taxon>Cyanophyceae</taxon>
        <taxon>Oscillatoriophycideae</taxon>
        <taxon>Oscillatoriales</taxon>
        <taxon>Microcoleaceae</taxon>
        <taxon>Microcoleus</taxon>
        <taxon>environmental samples</taxon>
    </lineage>
</organism>
<proteinExistence type="predicted"/>
<dbReference type="EMBL" id="CADCTZ010000986">
    <property type="protein sequence ID" value="CAA9374258.1"/>
    <property type="molecule type" value="Genomic_DNA"/>
</dbReference>
<evidence type="ECO:0000259" key="2">
    <source>
        <dbReference type="Pfam" id="PF13581"/>
    </source>
</evidence>
<sequence length="163" mass="18292">MIELKGSEKLQVLKKADLQVNTGLSALDRVLSWFAQLYEQRIPTSVWIRCQLALAEGFTNAVRHAHEGLPPDLPVEIEVVVCTESVEIKIWDSGAAFDLEQKIKYMSQKIDTEASGGRGLKLMKDIADSLSYTRTADGRNCLSIVKNYTPVSRPNDEDDILRR</sequence>
<dbReference type="AlphaFoldDB" id="A0A6J4N0T9"/>